<dbReference type="InterPro" id="IPR051474">
    <property type="entry name" value="Anti-sigma-K/W_factor"/>
</dbReference>
<accession>A0A1H9YIZ1</accession>
<evidence type="ECO:0000259" key="11">
    <source>
        <dbReference type="Pfam" id="PF10099"/>
    </source>
</evidence>
<evidence type="ECO:0000256" key="6">
    <source>
        <dbReference type="ARBA" id="ARBA00023136"/>
    </source>
</evidence>
<sequence length="238" mass="27561">MKHIDEEVMIDYALGKVSHEQQASIRKHLFSCEKCNKAVQYWEQLLTDQQIEAVPQTLEHRLTQSIQEIETKKQVKRPKKPVIALTCFAALLTLSFGLHQFFSNETNPIIEQQFYTAQHEEVPKSSFMENPDTNRLDIVPATIDENIESDIWLNEETNEMVLYVDGLQPLQAQDYQLWINYHDDNWYGELLQLRDGVAYVYYQANDIANLKLLKVSIEPQGGSKTPTGPETLYLNLND</sequence>
<evidence type="ECO:0000256" key="9">
    <source>
        <dbReference type="SAM" id="MobiDB-lite"/>
    </source>
</evidence>
<keyword evidence="12" id="KW-0863">Zinc-finger</keyword>
<evidence type="ECO:0000313" key="13">
    <source>
        <dbReference type="Proteomes" id="UP000198618"/>
    </source>
</evidence>
<dbReference type="OrthoDB" id="2662941at2"/>
<feature type="transmembrane region" description="Helical" evidence="10">
    <location>
        <begin position="82"/>
        <end position="102"/>
    </location>
</feature>
<reference evidence="12 13" key="1">
    <citation type="submission" date="2016-10" db="EMBL/GenBank/DDBJ databases">
        <authorList>
            <person name="de Groot N.N."/>
        </authorList>
    </citation>
    <scope>NUCLEOTIDE SEQUENCE [LARGE SCALE GENOMIC DNA]</scope>
    <source>
        <strain evidence="12 13">IBRC-M 10780</strain>
    </source>
</reference>
<evidence type="ECO:0000256" key="4">
    <source>
        <dbReference type="ARBA" id="ARBA00022692"/>
    </source>
</evidence>
<feature type="region of interest" description="Disordered" evidence="9">
    <location>
        <begin position="219"/>
        <end position="238"/>
    </location>
</feature>
<protein>
    <recommendedName>
        <fullName evidence="8">Regulator of SigK</fullName>
    </recommendedName>
    <alternativeName>
        <fullName evidence="7">Sigma-K anti-sigma factor RskA</fullName>
    </alternativeName>
</protein>
<evidence type="ECO:0000256" key="2">
    <source>
        <dbReference type="ARBA" id="ARBA00004236"/>
    </source>
</evidence>
<dbReference type="InterPro" id="IPR041916">
    <property type="entry name" value="Anti_sigma_zinc_sf"/>
</dbReference>
<comment type="subcellular location">
    <subcellularLocation>
        <location evidence="2">Cell membrane</location>
    </subcellularLocation>
    <subcellularLocation>
        <location evidence="1">Membrane</location>
        <topology evidence="1">Single-pass membrane protein</topology>
    </subcellularLocation>
</comment>
<dbReference type="Gene3D" id="1.10.10.1320">
    <property type="entry name" value="Anti-sigma factor, zinc-finger domain"/>
    <property type="match status" value="1"/>
</dbReference>
<feature type="compositionally biased region" description="Polar residues" evidence="9">
    <location>
        <begin position="222"/>
        <end position="238"/>
    </location>
</feature>
<dbReference type="STRING" id="930131.SAMN05216389_101424"/>
<keyword evidence="3" id="KW-1003">Cell membrane</keyword>
<evidence type="ECO:0000256" key="3">
    <source>
        <dbReference type="ARBA" id="ARBA00022475"/>
    </source>
</evidence>
<dbReference type="RefSeq" id="WP_090866309.1">
    <property type="nucleotide sequence ID" value="NZ_FOHE01000001.1"/>
</dbReference>
<dbReference type="GO" id="GO:0006417">
    <property type="term" value="P:regulation of translation"/>
    <property type="evidence" value="ECO:0007669"/>
    <property type="project" value="TreeGrafter"/>
</dbReference>
<evidence type="ECO:0000256" key="7">
    <source>
        <dbReference type="ARBA" id="ARBA00029829"/>
    </source>
</evidence>
<dbReference type="Pfam" id="PF10099">
    <property type="entry name" value="RskA_C"/>
    <property type="match status" value="1"/>
</dbReference>
<dbReference type="EMBL" id="FOHE01000001">
    <property type="protein sequence ID" value="SES68913.1"/>
    <property type="molecule type" value="Genomic_DNA"/>
</dbReference>
<evidence type="ECO:0000256" key="10">
    <source>
        <dbReference type="SAM" id="Phobius"/>
    </source>
</evidence>
<dbReference type="AlphaFoldDB" id="A0A1H9YIZ1"/>
<organism evidence="12 13">
    <name type="scientific">Oceanobacillus limi</name>
    <dbReference type="NCBI Taxonomy" id="930131"/>
    <lineage>
        <taxon>Bacteria</taxon>
        <taxon>Bacillati</taxon>
        <taxon>Bacillota</taxon>
        <taxon>Bacilli</taxon>
        <taxon>Bacillales</taxon>
        <taxon>Bacillaceae</taxon>
        <taxon>Oceanobacillus</taxon>
    </lineage>
</organism>
<dbReference type="Proteomes" id="UP000198618">
    <property type="component" value="Unassembled WGS sequence"/>
</dbReference>
<keyword evidence="6 10" id="KW-0472">Membrane</keyword>
<evidence type="ECO:0000256" key="1">
    <source>
        <dbReference type="ARBA" id="ARBA00004167"/>
    </source>
</evidence>
<keyword evidence="4 10" id="KW-0812">Transmembrane</keyword>
<dbReference type="GO" id="GO:0008270">
    <property type="term" value="F:zinc ion binding"/>
    <property type="evidence" value="ECO:0007669"/>
    <property type="project" value="UniProtKB-KW"/>
</dbReference>
<evidence type="ECO:0000313" key="12">
    <source>
        <dbReference type="EMBL" id="SES68913.1"/>
    </source>
</evidence>
<keyword evidence="12" id="KW-0862">Zinc</keyword>
<proteinExistence type="predicted"/>
<keyword evidence="5 10" id="KW-1133">Transmembrane helix</keyword>
<feature type="domain" description="Anti-sigma K factor RskA C-terminal" evidence="11">
    <location>
        <begin position="143"/>
        <end position="229"/>
    </location>
</feature>
<dbReference type="GO" id="GO:0005886">
    <property type="term" value="C:plasma membrane"/>
    <property type="evidence" value="ECO:0007669"/>
    <property type="project" value="UniProtKB-SubCell"/>
</dbReference>
<keyword evidence="13" id="KW-1185">Reference proteome</keyword>
<keyword evidence="12" id="KW-0479">Metal-binding</keyword>
<dbReference type="PANTHER" id="PTHR37461">
    <property type="entry name" value="ANTI-SIGMA-K FACTOR RSKA"/>
    <property type="match status" value="1"/>
</dbReference>
<name>A0A1H9YIZ1_9BACI</name>
<dbReference type="InterPro" id="IPR018764">
    <property type="entry name" value="RskA_C"/>
</dbReference>
<evidence type="ECO:0000256" key="5">
    <source>
        <dbReference type="ARBA" id="ARBA00022989"/>
    </source>
</evidence>
<evidence type="ECO:0000256" key="8">
    <source>
        <dbReference type="ARBA" id="ARBA00030803"/>
    </source>
</evidence>
<dbReference type="GO" id="GO:0016989">
    <property type="term" value="F:sigma factor antagonist activity"/>
    <property type="evidence" value="ECO:0007669"/>
    <property type="project" value="TreeGrafter"/>
</dbReference>
<dbReference type="PANTHER" id="PTHR37461:SF1">
    <property type="entry name" value="ANTI-SIGMA-K FACTOR RSKA"/>
    <property type="match status" value="1"/>
</dbReference>
<gene>
    <name evidence="12" type="ORF">SAMN05216389_101424</name>
</gene>